<evidence type="ECO:0000313" key="1">
    <source>
        <dbReference type="EMBL" id="NWD35988.1"/>
    </source>
</evidence>
<dbReference type="Proteomes" id="UP000549134">
    <property type="component" value="Unassembled WGS sequence"/>
</dbReference>
<organism evidence="1 2">
    <name type="scientific">Pseudomonas tolaasii</name>
    <dbReference type="NCBI Taxonomy" id="29442"/>
    <lineage>
        <taxon>Bacteria</taxon>
        <taxon>Pseudomonadati</taxon>
        <taxon>Pseudomonadota</taxon>
        <taxon>Gammaproteobacteria</taxon>
        <taxon>Pseudomonadales</taxon>
        <taxon>Pseudomonadaceae</taxon>
        <taxon>Pseudomonas</taxon>
    </lineage>
</organism>
<name>A0A7Y8DP25_PSETO</name>
<proteinExistence type="predicted"/>
<dbReference type="AlphaFoldDB" id="A0A7Y8DP25"/>
<protein>
    <submittedName>
        <fullName evidence="1">Uncharacterized protein</fullName>
    </submittedName>
</protein>
<reference evidence="1 2" key="1">
    <citation type="submission" date="2020-04" db="EMBL/GenBank/DDBJ databases">
        <title>Molecular characterization of pseudomonads from Agaricus bisporus reveal novel blotch 2 pathogens in Western Europe.</title>
        <authorList>
            <person name="Taparia T."/>
            <person name="Krijger M."/>
            <person name="Haynes E."/>
            <person name="Elpinstone J.G."/>
            <person name="Noble R."/>
            <person name="Van Der Wolf J."/>
        </authorList>
    </citation>
    <scope>NUCLEOTIDE SEQUENCE [LARGE SCALE GENOMIC DNA]</scope>
    <source>
        <strain evidence="1 2">IPO3746</strain>
    </source>
</reference>
<dbReference type="RefSeq" id="WP_155773653.1">
    <property type="nucleotide sequence ID" value="NZ_CP020369.1"/>
</dbReference>
<comment type="caution">
    <text evidence="1">The sequence shown here is derived from an EMBL/GenBank/DDBJ whole genome shotgun (WGS) entry which is preliminary data.</text>
</comment>
<gene>
    <name evidence="1" type="ORF">HX787_09010</name>
</gene>
<accession>A0A7Y8DP25</accession>
<sequence>MRLPNKPASLGSLEARGFCFLEFLAGVRLGVKRQYRRDGGIQQKSVATESRQMICTTIWQRISPLVVAIPVCPAYIVATLSVGIGAVSLRWNAQQLVVSIGAESNSSWPVLFRAVEPIPGVSWL</sequence>
<dbReference type="GeneID" id="55849458"/>
<evidence type="ECO:0000313" key="2">
    <source>
        <dbReference type="Proteomes" id="UP000549134"/>
    </source>
</evidence>
<dbReference type="EMBL" id="JACAQK010000007">
    <property type="protein sequence ID" value="NWD35988.1"/>
    <property type="molecule type" value="Genomic_DNA"/>
</dbReference>